<feature type="region of interest" description="Disordered" evidence="1">
    <location>
        <begin position="379"/>
        <end position="434"/>
    </location>
</feature>
<dbReference type="SUPFAM" id="SSF48403">
    <property type="entry name" value="Ankyrin repeat"/>
    <property type="match status" value="1"/>
</dbReference>
<dbReference type="PANTHER" id="PTHR46586:SF3">
    <property type="entry name" value="ANKYRIN REPEAT-CONTAINING PROTEIN"/>
    <property type="match status" value="1"/>
</dbReference>
<feature type="compositionally biased region" description="Basic and acidic residues" evidence="1">
    <location>
        <begin position="379"/>
        <end position="429"/>
    </location>
</feature>
<proteinExistence type="predicted"/>
<dbReference type="Gene3D" id="1.25.40.20">
    <property type="entry name" value="Ankyrin repeat-containing domain"/>
    <property type="match status" value="1"/>
</dbReference>
<dbReference type="EMBL" id="MCFL01000001">
    <property type="protein sequence ID" value="ORZ41213.1"/>
    <property type="molecule type" value="Genomic_DNA"/>
</dbReference>
<gene>
    <name evidence="2" type="ORF">BCR44DRAFT_89790</name>
</gene>
<dbReference type="Proteomes" id="UP000193411">
    <property type="component" value="Unassembled WGS sequence"/>
</dbReference>
<feature type="compositionally biased region" description="Basic and acidic residues" evidence="1">
    <location>
        <begin position="70"/>
        <end position="80"/>
    </location>
</feature>
<comment type="caution">
    <text evidence="2">The sequence shown here is derived from an EMBL/GenBank/DDBJ whole genome shotgun (WGS) entry which is preliminary data.</text>
</comment>
<evidence type="ECO:0000313" key="3">
    <source>
        <dbReference type="Proteomes" id="UP000193411"/>
    </source>
</evidence>
<name>A0A1Y2I554_9FUNG</name>
<feature type="compositionally biased region" description="Acidic residues" evidence="1">
    <location>
        <begin position="1278"/>
        <end position="1305"/>
    </location>
</feature>
<dbReference type="InterPro" id="IPR052050">
    <property type="entry name" value="SecEffector_AnkRepeat"/>
</dbReference>
<feature type="compositionally biased region" description="Basic and acidic residues" evidence="1">
    <location>
        <begin position="1261"/>
        <end position="1276"/>
    </location>
</feature>
<feature type="region of interest" description="Disordered" evidence="1">
    <location>
        <begin position="51"/>
        <end position="99"/>
    </location>
</feature>
<sequence length="1331" mass="148772">MPSAHATVPPLGFALPGRDPPSGGSFCTPTPAHPQLALTSKMFSPVSVALAAEPKQPRQSRWDVPPARPSKWDVKPDGTVDQRPPVHLAPTQPTPAGPALMAPPLETPLPSLPAQAPVNKPNLALPPRPTFRPLASNPSAYAPTLSSDHVQKTLPKPEIISPPPSIPRDYKATIIGPAAAASHPSDALDACYELIVDDCSGMDLDWSQVQVEAVPPSDDEECWADYDSIMQDLMSPSIPGGPYATCETILKPKKVRGGKRRRLPMWKRLAIKKLKKLGTYIPPEKPAPTHDPPKPDFMSLSYFPHVPSFVVPRLPFYVIEQIILTRLRLTDKKFTTAARVALAFKTLPCMLPGQAELIMARMEPTYMLRRAIKAHVVHEKKVKEQEAKERDEAETAKNQAKMDKEEGKANKKPNPKDPKHDPAKTEQKKPKPRGFMPVLEAIKKYADPNKLDTTKHHPLNLASILGNVDLLKWWFVRYPNRRTGYKGTKALDCASERGYVDVLEWWRRSGLRVRSSNKAIDLASKNGHLGVMRWWYKHYKHRFNCSSLAVDLASRNNHIHILNWYIHETQRGFFFRYSARPVVWACLNAHIRILDWWLELAKRGEKNRSFKYSVRAMDVASKHGKVAVLDWFLKSGLPLRFSPALVLKAMRANDEVKEWWEASGLLLPEFMGEGPVADSKITDVDLKVTIIPSSAWADVYNGYPEDPTKAVKGKVKKVPKAAATAANIKPASVKTDRRPLFRYKRDQSTRVFGPMPVVNADHEIIKDADGKESFVYIELLHPRYEKRERVPRRLMITRDVWTPGQFLLHMQTKDLIHEAECELDRMHAFVADNFYDSAVLAKQAEGVVPPDGKVLLPGYQLFTDPDGSNPQVIPGSAYSLAWDANAFKPEWKMPTTVYGVRGPKQVANVKLVYHINVIAPGRVMAPMFPPGTIAPENANVEHKVRTKVSLPYLYLVDPVRECEFVQARLRKQVAKAAPPVFDYLMAMNPNIKFAMPVLEGKDYFKMFLIKPSRPKPAPAGGGGPAASAAAAAPTVPAGRVIQPIGHRGNSKAMERHKKALDEGRRMFASIIHNKDYDFNKNPAGLMAPRPAPDVFINQSTPVPWNGGMPVPHLNALQEYQKQLIQNPYCGIRLGPELPDHALFLNRRQAVNDFLRLGLSVAEARRLANAECARVASEAEESKVEYESRDPEQLDEHDEYGDETDDGGDAEMGVEGDVGEEGWHEDEEDEADAGEADDMDVDEEMGSGNEPNDYSDVEEPPLDEHDIVAQQDDHQMLQDELDADDDFDEGCDSDGEADEYDEDLDESATIGGHPTVTTRCNILDQMAYYRRR</sequence>
<dbReference type="STRING" id="765915.A0A1Y2I554"/>
<feature type="region of interest" description="Disordered" evidence="1">
    <location>
        <begin position="1"/>
        <end position="33"/>
    </location>
</feature>
<feature type="compositionally biased region" description="Basic and acidic residues" evidence="1">
    <location>
        <begin position="1179"/>
        <end position="1193"/>
    </location>
</feature>
<feature type="region of interest" description="Disordered" evidence="1">
    <location>
        <begin position="1175"/>
        <end position="1313"/>
    </location>
</feature>
<dbReference type="PANTHER" id="PTHR46586">
    <property type="entry name" value="ANKYRIN REPEAT-CONTAINING PROTEIN"/>
    <property type="match status" value="1"/>
</dbReference>
<protein>
    <submittedName>
        <fullName evidence="2">Uncharacterized protein</fullName>
    </submittedName>
</protein>
<evidence type="ECO:0000313" key="2">
    <source>
        <dbReference type="EMBL" id="ORZ41213.1"/>
    </source>
</evidence>
<organism evidence="2 3">
    <name type="scientific">Catenaria anguillulae PL171</name>
    <dbReference type="NCBI Taxonomy" id="765915"/>
    <lineage>
        <taxon>Eukaryota</taxon>
        <taxon>Fungi</taxon>
        <taxon>Fungi incertae sedis</taxon>
        <taxon>Blastocladiomycota</taxon>
        <taxon>Blastocladiomycetes</taxon>
        <taxon>Blastocladiales</taxon>
        <taxon>Catenariaceae</taxon>
        <taxon>Catenaria</taxon>
    </lineage>
</organism>
<dbReference type="InterPro" id="IPR036770">
    <property type="entry name" value="Ankyrin_rpt-contain_sf"/>
</dbReference>
<accession>A0A1Y2I554</accession>
<feature type="compositionally biased region" description="Acidic residues" evidence="1">
    <location>
        <begin position="1194"/>
        <end position="1244"/>
    </location>
</feature>
<reference evidence="2 3" key="1">
    <citation type="submission" date="2016-07" db="EMBL/GenBank/DDBJ databases">
        <title>Pervasive Adenine N6-methylation of Active Genes in Fungi.</title>
        <authorList>
            <consortium name="DOE Joint Genome Institute"/>
            <person name="Mondo S.J."/>
            <person name="Dannebaum R.O."/>
            <person name="Kuo R.C."/>
            <person name="Labutti K."/>
            <person name="Haridas S."/>
            <person name="Kuo A."/>
            <person name="Salamov A."/>
            <person name="Ahrendt S.R."/>
            <person name="Lipzen A."/>
            <person name="Sullivan W."/>
            <person name="Andreopoulos W.B."/>
            <person name="Clum A."/>
            <person name="Lindquist E."/>
            <person name="Daum C."/>
            <person name="Ramamoorthy G.K."/>
            <person name="Gryganskyi A."/>
            <person name="Culley D."/>
            <person name="Magnuson J.K."/>
            <person name="James T.Y."/>
            <person name="O'Malley M.A."/>
            <person name="Stajich J.E."/>
            <person name="Spatafora J.W."/>
            <person name="Visel A."/>
            <person name="Grigoriev I.V."/>
        </authorList>
    </citation>
    <scope>NUCLEOTIDE SEQUENCE [LARGE SCALE GENOMIC DNA]</scope>
    <source>
        <strain evidence="2 3">PL171</strain>
    </source>
</reference>
<dbReference type="OrthoDB" id="76098at2759"/>
<evidence type="ECO:0000256" key="1">
    <source>
        <dbReference type="SAM" id="MobiDB-lite"/>
    </source>
</evidence>
<keyword evidence="3" id="KW-1185">Reference proteome</keyword>